<feature type="domain" description="HTH marR-type" evidence="1">
    <location>
        <begin position="19"/>
        <end position="156"/>
    </location>
</feature>
<dbReference type="STRING" id="582667.SAMN05192568_102354"/>
<dbReference type="Gene3D" id="1.10.10.10">
    <property type="entry name" value="Winged helix-like DNA-binding domain superfamily/Winged helix DNA-binding domain"/>
    <property type="match status" value="1"/>
</dbReference>
<dbReference type="Pfam" id="PF12802">
    <property type="entry name" value="MarR_2"/>
    <property type="match status" value="1"/>
</dbReference>
<dbReference type="PROSITE" id="PS50995">
    <property type="entry name" value="HTH_MARR_2"/>
    <property type="match status" value="1"/>
</dbReference>
<dbReference type="EMBL" id="FOTK01000023">
    <property type="protein sequence ID" value="SFM22876.1"/>
    <property type="molecule type" value="Genomic_DNA"/>
</dbReference>
<organism evidence="2 3">
    <name type="scientific">Methylobacterium pseudosasicola</name>
    <dbReference type="NCBI Taxonomy" id="582667"/>
    <lineage>
        <taxon>Bacteria</taxon>
        <taxon>Pseudomonadati</taxon>
        <taxon>Pseudomonadota</taxon>
        <taxon>Alphaproteobacteria</taxon>
        <taxon>Hyphomicrobiales</taxon>
        <taxon>Methylobacteriaceae</taxon>
        <taxon>Methylobacterium</taxon>
    </lineage>
</organism>
<dbReference type="InterPro" id="IPR039422">
    <property type="entry name" value="MarR/SlyA-like"/>
</dbReference>
<evidence type="ECO:0000313" key="2">
    <source>
        <dbReference type="EMBL" id="SFM22876.1"/>
    </source>
</evidence>
<dbReference type="RefSeq" id="WP_092043570.1">
    <property type="nucleotide sequence ID" value="NZ_FOTK01000023.1"/>
</dbReference>
<dbReference type="AlphaFoldDB" id="A0A1I4P5I8"/>
<evidence type="ECO:0000313" key="3">
    <source>
        <dbReference type="Proteomes" id="UP000199048"/>
    </source>
</evidence>
<dbReference type="GO" id="GO:0006950">
    <property type="term" value="P:response to stress"/>
    <property type="evidence" value="ECO:0007669"/>
    <property type="project" value="TreeGrafter"/>
</dbReference>
<reference evidence="3" key="1">
    <citation type="submission" date="2016-10" db="EMBL/GenBank/DDBJ databases">
        <authorList>
            <person name="Varghese N."/>
            <person name="Submissions S."/>
        </authorList>
    </citation>
    <scope>NUCLEOTIDE SEQUENCE [LARGE SCALE GENOMIC DNA]</scope>
    <source>
        <strain evidence="3">BL36</strain>
    </source>
</reference>
<sequence>MSTKKQVAASAQAHLRGAWSGLVIEVFRINGELLAAGDTLVGDLGLTSARWQVLGAIALSPVPLPVAHIARNMGLTRQAVQRLVDEMRADGLVRLEPNPHHRRAMLVVATERGEAAYRVAIERQERWTDTLAAGLSPEAFEAASTLLREMRERIERSEPAAAIGTRTQTQGA</sequence>
<dbReference type="SUPFAM" id="SSF46785">
    <property type="entry name" value="Winged helix' DNA-binding domain"/>
    <property type="match status" value="1"/>
</dbReference>
<dbReference type="SMART" id="SM00347">
    <property type="entry name" value="HTH_MARR"/>
    <property type="match status" value="1"/>
</dbReference>
<dbReference type="OrthoDB" id="5511415at2"/>
<dbReference type="InterPro" id="IPR036388">
    <property type="entry name" value="WH-like_DNA-bd_sf"/>
</dbReference>
<accession>A0A1I4P5I8</accession>
<gene>
    <name evidence="2" type="ORF">SAMN05192568_102354</name>
</gene>
<dbReference type="GO" id="GO:0003700">
    <property type="term" value="F:DNA-binding transcription factor activity"/>
    <property type="evidence" value="ECO:0007669"/>
    <property type="project" value="InterPro"/>
</dbReference>
<name>A0A1I4P5I8_9HYPH</name>
<keyword evidence="3" id="KW-1185">Reference proteome</keyword>
<dbReference type="PANTHER" id="PTHR33164">
    <property type="entry name" value="TRANSCRIPTIONAL REGULATOR, MARR FAMILY"/>
    <property type="match status" value="1"/>
</dbReference>
<dbReference type="Proteomes" id="UP000199048">
    <property type="component" value="Unassembled WGS sequence"/>
</dbReference>
<dbReference type="InterPro" id="IPR000835">
    <property type="entry name" value="HTH_MarR-typ"/>
</dbReference>
<proteinExistence type="predicted"/>
<protein>
    <submittedName>
        <fullName evidence="2">Transcriptional regulator, MarR family</fullName>
    </submittedName>
</protein>
<evidence type="ECO:0000259" key="1">
    <source>
        <dbReference type="PROSITE" id="PS50995"/>
    </source>
</evidence>
<dbReference type="PANTHER" id="PTHR33164:SF43">
    <property type="entry name" value="HTH-TYPE TRANSCRIPTIONAL REPRESSOR YETL"/>
    <property type="match status" value="1"/>
</dbReference>
<dbReference type="InterPro" id="IPR036390">
    <property type="entry name" value="WH_DNA-bd_sf"/>
</dbReference>